<accession>A0A6I3Q8F3</accession>
<dbReference type="SFLD" id="SFLDG01072">
    <property type="entry name" value="dehydrogenase_like"/>
    <property type="match status" value="1"/>
</dbReference>
<keyword evidence="3" id="KW-0479">Metal-binding</keyword>
<dbReference type="SUPFAM" id="SSF102114">
    <property type="entry name" value="Radical SAM enzymes"/>
    <property type="match status" value="1"/>
</dbReference>
<dbReference type="InterPro" id="IPR013785">
    <property type="entry name" value="Aldolase_TIM"/>
</dbReference>
<name>A0A6I3Q8F3_9FIRM</name>
<dbReference type="GO" id="GO:0051536">
    <property type="term" value="F:iron-sulfur cluster binding"/>
    <property type="evidence" value="ECO:0007669"/>
    <property type="project" value="UniProtKB-KW"/>
</dbReference>
<dbReference type="SFLD" id="SFLDG01067">
    <property type="entry name" value="SPASM/twitch_domain_containing"/>
    <property type="match status" value="1"/>
</dbReference>
<dbReference type="GO" id="GO:0016491">
    <property type="term" value="F:oxidoreductase activity"/>
    <property type="evidence" value="ECO:0007669"/>
    <property type="project" value="InterPro"/>
</dbReference>
<evidence type="ECO:0000256" key="3">
    <source>
        <dbReference type="ARBA" id="ARBA00022723"/>
    </source>
</evidence>
<dbReference type="Pfam" id="PF04055">
    <property type="entry name" value="Radical_SAM"/>
    <property type="match status" value="1"/>
</dbReference>
<keyword evidence="2" id="KW-0949">S-adenosyl-L-methionine</keyword>
<evidence type="ECO:0000313" key="9">
    <source>
        <dbReference type="Proteomes" id="UP000449193"/>
    </source>
</evidence>
<dbReference type="NCBIfam" id="TIGR03942">
    <property type="entry name" value="sulfatase_rSAM"/>
    <property type="match status" value="1"/>
</dbReference>
<dbReference type="SFLD" id="SFLDS00029">
    <property type="entry name" value="Radical_SAM"/>
    <property type="match status" value="1"/>
</dbReference>
<reference evidence="8 9" key="1">
    <citation type="journal article" date="2019" name="Nat. Med.">
        <title>A library of human gut bacterial isolates paired with longitudinal multiomics data enables mechanistic microbiome research.</title>
        <authorList>
            <person name="Poyet M."/>
            <person name="Groussin M."/>
            <person name="Gibbons S.M."/>
            <person name="Avila-Pacheco J."/>
            <person name="Jiang X."/>
            <person name="Kearney S.M."/>
            <person name="Perrotta A.R."/>
            <person name="Berdy B."/>
            <person name="Zhao S."/>
            <person name="Lieberman T.D."/>
            <person name="Swanson P.K."/>
            <person name="Smith M."/>
            <person name="Roesemann S."/>
            <person name="Alexander J.E."/>
            <person name="Rich S.A."/>
            <person name="Livny J."/>
            <person name="Vlamakis H."/>
            <person name="Clish C."/>
            <person name="Bullock K."/>
            <person name="Deik A."/>
            <person name="Scott J."/>
            <person name="Pierce K.A."/>
            <person name="Xavier R.J."/>
            <person name="Alm E.J."/>
        </authorList>
    </citation>
    <scope>NUCLEOTIDE SEQUENCE [LARGE SCALE GENOMIC DNA]</scope>
    <source>
        <strain evidence="8 9">BIOML-A7</strain>
    </source>
</reference>
<dbReference type="RefSeq" id="WP_155201256.1">
    <property type="nucleotide sequence ID" value="NZ_WMZM01000007.1"/>
</dbReference>
<dbReference type="SFLD" id="SFLDF00289">
    <property type="entry name" value="anaerobic_Cys-type_sulfatase-m"/>
    <property type="match status" value="1"/>
</dbReference>
<sequence length="371" mass="42657">MQEIHLMLKPASGLCNMRCKYCFYADETKKRAIANYGLMSFDTLHSVLEKVLSEATRSCTIAFQGGEPTLAGLPFFRQAISICKGKNVNHCSISFAIQTNGLLIDDEWCEFFAENHFLVGISLDGPKELHDANRPDTVGKGTYSRVMHALQLLKSHGVDTNILTVVTADTAKNYRKAYNFFVRSGFDYQQYIPCLDPLDEPRGQQPWSLTPERFEQYLKASFDCWYQDAMRGRKRYHRYFDNLLLMLNGQPPEACGMLGICGMQYIVEADGSVYPCDFYMLDQYKLGNLNTDTLAQIDARRKEIGFIEQSCAVDEKCKICRWYQLCRGGCQRDRDYYQDGIGRNYYCTAYEHFFEYAWPKLGAVYEKVVRG</sequence>
<evidence type="ECO:0000256" key="6">
    <source>
        <dbReference type="ARBA" id="ARBA00023601"/>
    </source>
</evidence>
<dbReference type="NCBIfam" id="TIGR04085">
    <property type="entry name" value="rSAM_more_4Fe4S"/>
    <property type="match status" value="1"/>
</dbReference>
<keyword evidence="4" id="KW-0408">Iron</keyword>
<proteinExistence type="inferred from homology"/>
<dbReference type="SFLD" id="SFLDG01384">
    <property type="entry name" value="thioether_bond_formation_requi"/>
    <property type="match status" value="1"/>
</dbReference>
<dbReference type="Pfam" id="PF13186">
    <property type="entry name" value="SPASM"/>
    <property type="match status" value="1"/>
</dbReference>
<dbReference type="InterPro" id="IPR023885">
    <property type="entry name" value="4Fe4S-binding_SPASM_dom"/>
</dbReference>
<comment type="cofactor">
    <cofactor evidence="1">
        <name>[4Fe-4S] cluster</name>
        <dbReference type="ChEBI" id="CHEBI:49883"/>
    </cofactor>
</comment>
<dbReference type="SFLD" id="SFLDG01386">
    <property type="entry name" value="main_SPASM_domain-containing"/>
    <property type="match status" value="1"/>
</dbReference>
<evidence type="ECO:0000256" key="4">
    <source>
        <dbReference type="ARBA" id="ARBA00023004"/>
    </source>
</evidence>
<organism evidence="8 9">
    <name type="scientific">Ruthenibacterium lactatiformans</name>
    <dbReference type="NCBI Taxonomy" id="1550024"/>
    <lineage>
        <taxon>Bacteria</taxon>
        <taxon>Bacillati</taxon>
        <taxon>Bacillota</taxon>
        <taxon>Clostridia</taxon>
        <taxon>Eubacteriales</taxon>
        <taxon>Oscillospiraceae</taxon>
        <taxon>Ruthenibacterium</taxon>
    </lineage>
</organism>
<evidence type="ECO:0000256" key="5">
    <source>
        <dbReference type="ARBA" id="ARBA00023014"/>
    </source>
</evidence>
<gene>
    <name evidence="8" type="ORF">GMD52_09045</name>
</gene>
<dbReference type="InterPro" id="IPR058240">
    <property type="entry name" value="rSAM_sf"/>
</dbReference>
<dbReference type="PANTHER" id="PTHR43273">
    <property type="entry name" value="ANAEROBIC SULFATASE-MATURATING ENZYME HOMOLOG ASLB-RELATED"/>
    <property type="match status" value="1"/>
</dbReference>
<dbReference type="PANTHER" id="PTHR43273:SF3">
    <property type="entry name" value="ANAEROBIC SULFATASE-MATURATING ENZYME HOMOLOG ASLB-RELATED"/>
    <property type="match status" value="1"/>
</dbReference>
<dbReference type="CDD" id="cd01335">
    <property type="entry name" value="Radical_SAM"/>
    <property type="match status" value="1"/>
</dbReference>
<keyword evidence="5" id="KW-0411">Iron-sulfur</keyword>
<comment type="similarity">
    <text evidence="6">Belongs to the radical SAM superfamily. Anaerobic sulfatase-maturating enzyme family.</text>
</comment>
<dbReference type="EMBL" id="WMZR01000010">
    <property type="protein sequence ID" value="MTS51684.1"/>
    <property type="molecule type" value="Genomic_DNA"/>
</dbReference>
<feature type="domain" description="Radical SAM core" evidence="7">
    <location>
        <begin position="1"/>
        <end position="227"/>
    </location>
</feature>
<dbReference type="AlphaFoldDB" id="A0A6I3Q8F3"/>
<dbReference type="InterPro" id="IPR023867">
    <property type="entry name" value="Sulphatase_maturase_rSAM"/>
</dbReference>
<dbReference type="GO" id="GO:0046872">
    <property type="term" value="F:metal ion binding"/>
    <property type="evidence" value="ECO:0007669"/>
    <property type="project" value="UniProtKB-KW"/>
</dbReference>
<protein>
    <submittedName>
        <fullName evidence="8">Anaerobic sulfatase maturase</fullName>
    </submittedName>
</protein>
<comment type="caution">
    <text evidence="8">The sequence shown here is derived from an EMBL/GenBank/DDBJ whole genome shotgun (WGS) entry which is preliminary data.</text>
</comment>
<dbReference type="InterPro" id="IPR034485">
    <property type="entry name" value="Anaerobic_Cys-type_sulfatase-m"/>
</dbReference>
<evidence type="ECO:0000259" key="7">
    <source>
        <dbReference type="PROSITE" id="PS51918"/>
    </source>
</evidence>
<dbReference type="InterPro" id="IPR007197">
    <property type="entry name" value="rSAM"/>
</dbReference>
<evidence type="ECO:0000256" key="1">
    <source>
        <dbReference type="ARBA" id="ARBA00001966"/>
    </source>
</evidence>
<dbReference type="Gene3D" id="3.20.20.70">
    <property type="entry name" value="Aldolase class I"/>
    <property type="match status" value="1"/>
</dbReference>
<dbReference type="PROSITE" id="PS51918">
    <property type="entry name" value="RADICAL_SAM"/>
    <property type="match status" value="1"/>
</dbReference>
<evidence type="ECO:0000313" key="8">
    <source>
        <dbReference type="EMBL" id="MTS51684.1"/>
    </source>
</evidence>
<evidence type="ECO:0000256" key="2">
    <source>
        <dbReference type="ARBA" id="ARBA00022691"/>
    </source>
</evidence>
<dbReference type="Proteomes" id="UP000449193">
    <property type="component" value="Unassembled WGS sequence"/>
</dbReference>